<dbReference type="EMBL" id="JASPKY010000089">
    <property type="protein sequence ID" value="KAK9738216.1"/>
    <property type="molecule type" value="Genomic_DNA"/>
</dbReference>
<evidence type="ECO:0000313" key="2">
    <source>
        <dbReference type="Proteomes" id="UP001458880"/>
    </source>
</evidence>
<dbReference type="AlphaFoldDB" id="A0AAW1LVG6"/>
<evidence type="ECO:0000313" key="1">
    <source>
        <dbReference type="EMBL" id="KAK9738216.1"/>
    </source>
</evidence>
<keyword evidence="2" id="KW-1185">Reference proteome</keyword>
<reference evidence="1 2" key="1">
    <citation type="journal article" date="2024" name="BMC Genomics">
        <title>De novo assembly and annotation of Popillia japonica's genome with initial clues to its potential as an invasive pest.</title>
        <authorList>
            <person name="Cucini C."/>
            <person name="Boschi S."/>
            <person name="Funari R."/>
            <person name="Cardaioli E."/>
            <person name="Iannotti N."/>
            <person name="Marturano G."/>
            <person name="Paoli F."/>
            <person name="Bruttini M."/>
            <person name="Carapelli A."/>
            <person name="Frati F."/>
            <person name="Nardi F."/>
        </authorList>
    </citation>
    <scope>NUCLEOTIDE SEQUENCE [LARGE SCALE GENOMIC DNA]</scope>
    <source>
        <strain evidence="1">DMR45628</strain>
    </source>
</reference>
<dbReference type="Proteomes" id="UP001458880">
    <property type="component" value="Unassembled WGS sequence"/>
</dbReference>
<protein>
    <submittedName>
        <fullName evidence="1">Uncharacterized protein</fullName>
    </submittedName>
</protein>
<organism evidence="1 2">
    <name type="scientific">Popillia japonica</name>
    <name type="common">Japanese beetle</name>
    <dbReference type="NCBI Taxonomy" id="7064"/>
    <lineage>
        <taxon>Eukaryota</taxon>
        <taxon>Metazoa</taxon>
        <taxon>Ecdysozoa</taxon>
        <taxon>Arthropoda</taxon>
        <taxon>Hexapoda</taxon>
        <taxon>Insecta</taxon>
        <taxon>Pterygota</taxon>
        <taxon>Neoptera</taxon>
        <taxon>Endopterygota</taxon>
        <taxon>Coleoptera</taxon>
        <taxon>Polyphaga</taxon>
        <taxon>Scarabaeiformia</taxon>
        <taxon>Scarabaeidae</taxon>
        <taxon>Rutelinae</taxon>
        <taxon>Popillia</taxon>
    </lineage>
</organism>
<sequence length="84" mass="9840">MVDNDQLQSTFLKKVSEVLEYLNKRKFCAADIDPDLVKYIPLYTLKNNVDPLMLLDIWPFISTRKLNVDSSGGKLHNWLHHRII</sequence>
<name>A0AAW1LVG6_POPJA</name>
<comment type="caution">
    <text evidence="1">The sequence shown here is derived from an EMBL/GenBank/DDBJ whole genome shotgun (WGS) entry which is preliminary data.</text>
</comment>
<accession>A0AAW1LVG6</accession>
<gene>
    <name evidence="1" type="ORF">QE152_g10035</name>
</gene>
<proteinExistence type="predicted"/>